<evidence type="ECO:0000313" key="7">
    <source>
        <dbReference type="Proteomes" id="UP001597201"/>
    </source>
</evidence>
<evidence type="ECO:0000259" key="5">
    <source>
        <dbReference type="SMART" id="SM01005"/>
    </source>
</evidence>
<dbReference type="Gene3D" id="2.40.37.10">
    <property type="entry name" value="Lyase, Ornithine Decarboxylase, Chain A, domain 1"/>
    <property type="match status" value="1"/>
</dbReference>
<dbReference type="SUPFAM" id="SSF51419">
    <property type="entry name" value="PLP-binding barrel"/>
    <property type="match status" value="1"/>
</dbReference>
<dbReference type="InterPro" id="IPR009006">
    <property type="entry name" value="Ala_racemase/Decarboxylase_C"/>
</dbReference>
<evidence type="ECO:0000256" key="4">
    <source>
        <dbReference type="HAMAP-Rule" id="MF_01201"/>
    </source>
</evidence>
<evidence type="ECO:0000256" key="2">
    <source>
        <dbReference type="ARBA" id="ARBA00022898"/>
    </source>
</evidence>
<dbReference type="Pfam" id="PF01168">
    <property type="entry name" value="Ala_racemase_N"/>
    <property type="match status" value="1"/>
</dbReference>
<sequence>MNNSPTVLEIHSKAIKHNLLYFQSKLQSKTRTLVVIKAFSYGSDAIEIAKILEGQHVDYLAVSYASEGIELRNAGIILPILILHAQIENFDKIIEYNLEPAIYSQRSLKLFIERCEHVNEPYAIHIKINSGMNRLGFKMEDRAGLMSILIPAKERVKVKSTFSHLASSEDKTSKEFTMSQIIYFNDFAEKISIDLGYKPMKHICNSSGILQYPEAHFDMVRIGIGLYGFANIPEETKRLKNTHFLKTKISQIQHLDKGESVGYNQSYRVERPSRIATLSLGYADGLKRVWSNSGISVSVNQYLAPIVGKICMCITMIDVTDIDCKEGDEVIIFKTQDQILELASKAQTIPYEILTSISQRVRRELK</sequence>
<dbReference type="SUPFAM" id="SSF50621">
    <property type="entry name" value="Alanine racemase C-terminal domain-like"/>
    <property type="match status" value="1"/>
</dbReference>
<accession>A0ABW3Y0H4</accession>
<dbReference type="CDD" id="cd00430">
    <property type="entry name" value="PLPDE_III_AR"/>
    <property type="match status" value="1"/>
</dbReference>
<feature type="active site" description="Proton acceptor; specific for L-alanine" evidence="4">
    <location>
        <position position="263"/>
    </location>
</feature>
<comment type="cofactor">
    <cofactor evidence="1 4">
        <name>pyridoxal 5'-phosphate</name>
        <dbReference type="ChEBI" id="CHEBI:597326"/>
    </cofactor>
</comment>
<dbReference type="InterPro" id="IPR029066">
    <property type="entry name" value="PLP-binding_barrel"/>
</dbReference>
<keyword evidence="2 4" id="KW-0663">Pyridoxal phosphate</keyword>
<evidence type="ECO:0000256" key="1">
    <source>
        <dbReference type="ARBA" id="ARBA00001933"/>
    </source>
</evidence>
<dbReference type="EMBL" id="JBHTMY010000002">
    <property type="protein sequence ID" value="MFD1315332.1"/>
    <property type="molecule type" value="Genomic_DNA"/>
</dbReference>
<name>A0ABW3Y0H4_9FLAO</name>
<proteinExistence type="inferred from homology"/>
<feature type="active site" description="Proton acceptor; specific for D-alanine" evidence="4">
    <location>
        <position position="37"/>
    </location>
</feature>
<comment type="function">
    <text evidence="4">Catalyzes the interconversion of L-alanine and D-alanine. May also act on other amino acids.</text>
</comment>
<feature type="binding site" evidence="4">
    <location>
        <position position="134"/>
    </location>
    <ligand>
        <name>substrate</name>
    </ligand>
</feature>
<reference evidence="7" key="1">
    <citation type="journal article" date="2019" name="Int. J. Syst. Evol. Microbiol.">
        <title>The Global Catalogue of Microorganisms (GCM) 10K type strain sequencing project: providing services to taxonomists for standard genome sequencing and annotation.</title>
        <authorList>
            <consortium name="The Broad Institute Genomics Platform"/>
            <consortium name="The Broad Institute Genome Sequencing Center for Infectious Disease"/>
            <person name="Wu L."/>
            <person name="Ma J."/>
        </authorList>
    </citation>
    <scope>NUCLEOTIDE SEQUENCE [LARGE SCALE GENOMIC DNA]</scope>
    <source>
        <strain evidence="7">CCUG 61485</strain>
    </source>
</reference>
<dbReference type="InterPro" id="IPR001608">
    <property type="entry name" value="Ala_racemase_N"/>
</dbReference>
<keyword evidence="7" id="KW-1185">Reference proteome</keyword>
<protein>
    <recommendedName>
        <fullName evidence="4">Alanine racemase</fullName>
        <ecNumber evidence="4">5.1.1.1</ecNumber>
    </recommendedName>
</protein>
<dbReference type="InterPro" id="IPR011079">
    <property type="entry name" value="Ala_racemase_C"/>
</dbReference>
<dbReference type="PANTHER" id="PTHR30511:SF0">
    <property type="entry name" value="ALANINE RACEMASE, CATABOLIC-RELATED"/>
    <property type="match status" value="1"/>
</dbReference>
<comment type="catalytic activity">
    <reaction evidence="4">
        <text>L-alanine = D-alanine</text>
        <dbReference type="Rhea" id="RHEA:20249"/>
        <dbReference type="ChEBI" id="CHEBI:57416"/>
        <dbReference type="ChEBI" id="CHEBI:57972"/>
        <dbReference type="EC" id="5.1.1.1"/>
    </reaction>
</comment>
<dbReference type="InterPro" id="IPR000821">
    <property type="entry name" value="Ala_racemase"/>
</dbReference>
<dbReference type="GO" id="GO:0008784">
    <property type="term" value="F:alanine racemase activity"/>
    <property type="evidence" value="ECO:0007669"/>
    <property type="project" value="UniProtKB-EC"/>
</dbReference>
<dbReference type="RefSeq" id="WP_377177382.1">
    <property type="nucleotide sequence ID" value="NZ_JBHTMY010000002.1"/>
</dbReference>
<dbReference type="Gene3D" id="3.20.20.10">
    <property type="entry name" value="Alanine racemase"/>
    <property type="match status" value="1"/>
</dbReference>
<dbReference type="NCBIfam" id="TIGR00492">
    <property type="entry name" value="alr"/>
    <property type="match status" value="1"/>
</dbReference>
<dbReference type="SMART" id="SM01005">
    <property type="entry name" value="Ala_racemase_C"/>
    <property type="match status" value="1"/>
</dbReference>
<comment type="pathway">
    <text evidence="4">Amino-acid biosynthesis; D-alanine biosynthesis; D-alanine from L-alanine: step 1/1.</text>
</comment>
<dbReference type="HAMAP" id="MF_01201">
    <property type="entry name" value="Ala_racemase"/>
    <property type="match status" value="1"/>
</dbReference>
<feature type="modified residue" description="N6-(pyridoxal phosphate)lysine" evidence="4">
    <location>
        <position position="37"/>
    </location>
</feature>
<dbReference type="Proteomes" id="UP001597201">
    <property type="component" value="Unassembled WGS sequence"/>
</dbReference>
<dbReference type="Pfam" id="PF00842">
    <property type="entry name" value="Ala_racemase_C"/>
    <property type="match status" value="1"/>
</dbReference>
<organism evidence="6 7">
    <name type="scientific">Namhaeicola litoreus</name>
    <dbReference type="NCBI Taxonomy" id="1052145"/>
    <lineage>
        <taxon>Bacteria</taxon>
        <taxon>Pseudomonadati</taxon>
        <taxon>Bacteroidota</taxon>
        <taxon>Flavobacteriia</taxon>
        <taxon>Flavobacteriales</taxon>
        <taxon>Flavobacteriaceae</taxon>
        <taxon>Namhaeicola</taxon>
    </lineage>
</organism>
<comment type="caution">
    <text evidence="6">The sequence shown here is derived from an EMBL/GenBank/DDBJ whole genome shotgun (WGS) entry which is preliminary data.</text>
</comment>
<dbReference type="EC" id="5.1.1.1" evidence="4"/>
<gene>
    <name evidence="6" type="primary">alr</name>
    <name evidence="6" type="ORF">ACFQ39_06855</name>
</gene>
<keyword evidence="3 4" id="KW-0413">Isomerase</keyword>
<feature type="domain" description="Alanine racemase C-terminal" evidence="5">
    <location>
        <begin position="242"/>
        <end position="366"/>
    </location>
</feature>
<evidence type="ECO:0000313" key="6">
    <source>
        <dbReference type="EMBL" id="MFD1315332.1"/>
    </source>
</evidence>
<feature type="binding site" evidence="4">
    <location>
        <position position="312"/>
    </location>
    <ligand>
        <name>substrate</name>
    </ligand>
</feature>
<comment type="similarity">
    <text evidence="4">Belongs to the alanine racemase family.</text>
</comment>
<dbReference type="PANTHER" id="PTHR30511">
    <property type="entry name" value="ALANINE RACEMASE"/>
    <property type="match status" value="1"/>
</dbReference>
<evidence type="ECO:0000256" key="3">
    <source>
        <dbReference type="ARBA" id="ARBA00023235"/>
    </source>
</evidence>
<dbReference type="PRINTS" id="PR00992">
    <property type="entry name" value="ALARACEMASE"/>
</dbReference>